<gene>
    <name evidence="4" type="ORF">DDZ13_08255</name>
</gene>
<dbReference type="PANTHER" id="PTHR40469:SF2">
    <property type="entry name" value="GALACTOSE-BINDING DOMAIN-LIKE SUPERFAMILY PROTEIN"/>
    <property type="match status" value="1"/>
</dbReference>
<keyword evidence="5" id="KW-1185">Reference proteome</keyword>
<proteinExistence type="predicted"/>
<dbReference type="GO" id="GO:0016787">
    <property type="term" value="F:hydrolase activity"/>
    <property type="evidence" value="ECO:0007669"/>
    <property type="project" value="InterPro"/>
</dbReference>
<dbReference type="InParanoid" id="A0A317ZIA4"/>
<evidence type="ECO:0000313" key="5">
    <source>
        <dbReference type="Proteomes" id="UP000247099"/>
    </source>
</evidence>
<sequence>MKKSPFRPLLSLSVSAVALFAGVHATSAQPEFIELFDGKTLKGWDGDPRFWRVEDGAIVGETTKDITTPHNTFLIWEGGDVADFELKVEFKLRNHNSGIQYRSFPVDGKDWVVGGYQADIAENPKYMGIAYGERHKGILAHRGQKTLVGEKKTKPKVMAEIGDRDEILSAVDMDGWNEYHIIARGKQVIQMINGVTVSAFYENAEDRLKSGLIALQLHQGPPMQVKFRNIRLRQLEPGDKKEILFLAGKKSHGYGAHEHNAGSQLLARCLNESGTDVIAHVETEGTWPEPWVGYDNPDTVVMYCDGFRRHMAKEHQDKIQTLTDAGVGVACLHFATEVHPDELGPQFLDWIGGYFEIGWSVNPHWDASFDQLPDHPITKGVQPFTIRDEWYYHMRFQPGMEGVTPILSAIPPVRTLTSRAKDTNRGSNPTVMAAVEAGEPQHVAWAYERPNGGRGFGFTGGHFHKNWQDDDFRKVVLNALLWTAKADIPTEGVPSRTISDTYLELNQDYPKPNHK</sequence>
<feature type="domain" description="3-keto-alpha-glucoside-1,2-lyase/3-keto-2-hydroxy-glucal hydratase" evidence="3">
    <location>
        <begin position="31"/>
        <end position="233"/>
    </location>
</feature>
<organism evidence="4 5">
    <name type="scientific">Coraliomargarita sinensis</name>
    <dbReference type="NCBI Taxonomy" id="2174842"/>
    <lineage>
        <taxon>Bacteria</taxon>
        <taxon>Pseudomonadati</taxon>
        <taxon>Verrucomicrobiota</taxon>
        <taxon>Opitutia</taxon>
        <taxon>Puniceicoccales</taxon>
        <taxon>Coraliomargaritaceae</taxon>
        <taxon>Coraliomargarita</taxon>
    </lineage>
</organism>
<feature type="domain" description="ThuA-like" evidence="2">
    <location>
        <begin position="251"/>
        <end position="483"/>
    </location>
</feature>
<dbReference type="PANTHER" id="PTHR40469">
    <property type="entry name" value="SECRETED GLYCOSYL HYDROLASE"/>
    <property type="match status" value="1"/>
</dbReference>
<dbReference type="Pfam" id="PF06439">
    <property type="entry name" value="3keto-disac_hyd"/>
    <property type="match status" value="1"/>
</dbReference>
<dbReference type="AlphaFoldDB" id="A0A317ZIA4"/>
<dbReference type="InterPro" id="IPR029062">
    <property type="entry name" value="Class_I_gatase-like"/>
</dbReference>
<evidence type="ECO:0000259" key="3">
    <source>
        <dbReference type="Pfam" id="PF06439"/>
    </source>
</evidence>
<feature type="signal peptide" evidence="1">
    <location>
        <begin position="1"/>
        <end position="25"/>
    </location>
</feature>
<dbReference type="Pfam" id="PF06283">
    <property type="entry name" value="ThuA"/>
    <property type="match status" value="1"/>
</dbReference>
<dbReference type="InterPro" id="IPR010496">
    <property type="entry name" value="AL/BT2_dom"/>
</dbReference>
<dbReference type="EMBL" id="QHJQ01000005">
    <property type="protein sequence ID" value="PXA04027.1"/>
    <property type="molecule type" value="Genomic_DNA"/>
</dbReference>
<protein>
    <recommendedName>
        <fullName evidence="6">Trehalose utilization</fullName>
    </recommendedName>
</protein>
<feature type="chain" id="PRO_5016314760" description="Trehalose utilization" evidence="1">
    <location>
        <begin position="26"/>
        <end position="515"/>
    </location>
</feature>
<keyword evidence="1" id="KW-0732">Signal</keyword>
<reference evidence="4 5" key="1">
    <citation type="submission" date="2018-05" db="EMBL/GenBank/DDBJ databases">
        <title>Coraliomargarita sinensis sp. nov., isolated from a marine solar saltern.</title>
        <authorList>
            <person name="Zhou L.Y."/>
        </authorList>
    </citation>
    <scope>NUCLEOTIDE SEQUENCE [LARGE SCALE GENOMIC DNA]</scope>
    <source>
        <strain evidence="4 5">WN38</strain>
    </source>
</reference>
<dbReference type="Gene3D" id="2.60.120.560">
    <property type="entry name" value="Exo-inulinase, domain 1"/>
    <property type="match status" value="1"/>
</dbReference>
<dbReference type="InterPro" id="IPR029010">
    <property type="entry name" value="ThuA-like"/>
</dbReference>
<accession>A0A317ZIA4</accession>
<evidence type="ECO:0008006" key="6">
    <source>
        <dbReference type="Google" id="ProtNLM"/>
    </source>
</evidence>
<comment type="caution">
    <text evidence="4">The sequence shown here is derived from an EMBL/GenBank/DDBJ whole genome shotgun (WGS) entry which is preliminary data.</text>
</comment>
<name>A0A317ZIA4_9BACT</name>
<dbReference type="OrthoDB" id="176168at2"/>
<evidence type="ECO:0000259" key="2">
    <source>
        <dbReference type="Pfam" id="PF06283"/>
    </source>
</evidence>
<evidence type="ECO:0000313" key="4">
    <source>
        <dbReference type="EMBL" id="PXA04027.1"/>
    </source>
</evidence>
<dbReference type="Proteomes" id="UP000247099">
    <property type="component" value="Unassembled WGS sequence"/>
</dbReference>
<dbReference type="Gene3D" id="3.40.50.880">
    <property type="match status" value="1"/>
</dbReference>
<evidence type="ECO:0000256" key="1">
    <source>
        <dbReference type="SAM" id="SignalP"/>
    </source>
</evidence>
<dbReference type="SUPFAM" id="SSF52317">
    <property type="entry name" value="Class I glutamine amidotransferase-like"/>
    <property type="match status" value="1"/>
</dbReference>
<dbReference type="RefSeq" id="WP_110130974.1">
    <property type="nucleotide sequence ID" value="NZ_QHJQ01000005.1"/>
</dbReference>